<dbReference type="AlphaFoldDB" id="A0A4Q9KIQ6"/>
<dbReference type="GO" id="GO:0016020">
    <property type="term" value="C:membrane"/>
    <property type="evidence" value="ECO:0007669"/>
    <property type="project" value="TreeGrafter"/>
</dbReference>
<dbReference type="Pfam" id="PF00173">
    <property type="entry name" value="Cyt-b5"/>
    <property type="match status" value="1"/>
</dbReference>
<dbReference type="PROSITE" id="PS50255">
    <property type="entry name" value="CYTOCHROME_B5_2"/>
    <property type="match status" value="1"/>
</dbReference>
<accession>A0A4Q9KIQ6</accession>
<dbReference type="SMART" id="SM01117">
    <property type="entry name" value="Cyt-b5"/>
    <property type="match status" value="1"/>
</dbReference>
<name>A0A4Q9KIQ6_PROTD</name>
<evidence type="ECO:0000256" key="4">
    <source>
        <dbReference type="ARBA" id="ARBA00038168"/>
    </source>
</evidence>
<feature type="domain" description="Cytochrome b5 heme-binding" evidence="7">
    <location>
        <begin position="65"/>
        <end position="142"/>
    </location>
</feature>
<dbReference type="EMBL" id="SDMR01000017">
    <property type="protein sequence ID" value="TBT93181.1"/>
    <property type="molecule type" value="Genomic_DNA"/>
</dbReference>
<evidence type="ECO:0000313" key="9">
    <source>
        <dbReference type="Proteomes" id="UP000291933"/>
    </source>
</evidence>
<protein>
    <submittedName>
        <fullName evidence="8">Cytochrome b5 domain-containing protein</fullName>
    </submittedName>
</protein>
<keyword evidence="2" id="KW-0479">Metal-binding</keyword>
<keyword evidence="9" id="KW-1185">Reference proteome</keyword>
<feature type="region of interest" description="Disordered" evidence="5">
    <location>
        <begin position="29"/>
        <end position="57"/>
    </location>
</feature>
<reference evidence="8 9" key="1">
    <citation type="submission" date="2019-01" db="EMBL/GenBank/DDBJ databases">
        <title>Lactibacter flavus gen. nov., sp. nov., a novel bacterium of the family Propionibacteriaceae isolated from raw milk and dairy products.</title>
        <authorList>
            <person name="Huptas C."/>
            <person name="Wenning M."/>
            <person name="Breitenwieser F."/>
            <person name="Doll E."/>
            <person name="Von Neubeck M."/>
            <person name="Busse H.-J."/>
            <person name="Scherer S."/>
        </authorList>
    </citation>
    <scope>NUCLEOTIDE SEQUENCE [LARGE SCALE GENOMIC DNA]</scope>
    <source>
        <strain evidence="8 9">DSM 22130</strain>
    </source>
</reference>
<feature type="chain" id="PRO_5039610425" evidence="6">
    <location>
        <begin position="24"/>
        <end position="142"/>
    </location>
</feature>
<dbReference type="GO" id="GO:0020037">
    <property type="term" value="F:heme binding"/>
    <property type="evidence" value="ECO:0007669"/>
    <property type="project" value="TreeGrafter"/>
</dbReference>
<evidence type="ECO:0000256" key="6">
    <source>
        <dbReference type="SAM" id="SignalP"/>
    </source>
</evidence>
<evidence type="ECO:0000313" key="8">
    <source>
        <dbReference type="EMBL" id="TBT93181.1"/>
    </source>
</evidence>
<dbReference type="Proteomes" id="UP000291933">
    <property type="component" value="Unassembled WGS sequence"/>
</dbReference>
<evidence type="ECO:0000256" key="3">
    <source>
        <dbReference type="ARBA" id="ARBA00023004"/>
    </source>
</evidence>
<dbReference type="InterPro" id="IPR050668">
    <property type="entry name" value="Cytochrome_b5"/>
</dbReference>
<dbReference type="InterPro" id="IPR001199">
    <property type="entry name" value="Cyt_B5-like_heme/steroid-bd"/>
</dbReference>
<feature type="signal peptide" evidence="6">
    <location>
        <begin position="1"/>
        <end position="23"/>
    </location>
</feature>
<keyword evidence="1" id="KW-0349">Heme</keyword>
<dbReference type="PANTHER" id="PTHR19359">
    <property type="entry name" value="CYTOCHROME B5"/>
    <property type="match status" value="1"/>
</dbReference>
<dbReference type="GO" id="GO:0046872">
    <property type="term" value="F:metal ion binding"/>
    <property type="evidence" value="ECO:0007669"/>
    <property type="project" value="UniProtKB-KW"/>
</dbReference>
<evidence type="ECO:0000256" key="1">
    <source>
        <dbReference type="ARBA" id="ARBA00022617"/>
    </source>
</evidence>
<evidence type="ECO:0000256" key="2">
    <source>
        <dbReference type="ARBA" id="ARBA00022723"/>
    </source>
</evidence>
<comment type="similarity">
    <text evidence="4">Belongs to the cytochrome b5 family.</text>
</comment>
<gene>
    <name evidence="8" type="ORF">ET996_12090</name>
</gene>
<sequence length="142" mass="14211">MKIASLRYAAGIAAVTVSGVLLAGCSGTTAPTSTTSTSKAAATTTTTSTKPATTTTTTTSQAATATTYTMAQVAEHASATSCWSAVNGSVYDLTAWISAHPGGAQRIQNMCGKDASAAFTAEHGKESQPNSRLATFKLGALA</sequence>
<dbReference type="PROSITE" id="PS51257">
    <property type="entry name" value="PROKAR_LIPOPROTEIN"/>
    <property type="match status" value="1"/>
</dbReference>
<keyword evidence="3" id="KW-0408">Iron</keyword>
<organism evidence="8 9">
    <name type="scientific">Propioniciclava tarda</name>
    <dbReference type="NCBI Taxonomy" id="433330"/>
    <lineage>
        <taxon>Bacteria</taxon>
        <taxon>Bacillati</taxon>
        <taxon>Actinomycetota</taxon>
        <taxon>Actinomycetes</taxon>
        <taxon>Propionibacteriales</taxon>
        <taxon>Propionibacteriaceae</taxon>
        <taxon>Propioniciclava</taxon>
    </lineage>
</organism>
<dbReference type="Gene3D" id="3.10.120.10">
    <property type="entry name" value="Cytochrome b5-like heme/steroid binding domain"/>
    <property type="match status" value="1"/>
</dbReference>
<dbReference type="PRINTS" id="PR00363">
    <property type="entry name" value="CYTOCHROMEB5"/>
</dbReference>
<evidence type="ECO:0000259" key="7">
    <source>
        <dbReference type="PROSITE" id="PS50255"/>
    </source>
</evidence>
<dbReference type="SUPFAM" id="SSF55856">
    <property type="entry name" value="Cytochrome b5-like heme/steroid binding domain"/>
    <property type="match status" value="1"/>
</dbReference>
<dbReference type="RefSeq" id="WP_131172818.1">
    <property type="nucleotide sequence ID" value="NZ_FXTL01000017.1"/>
</dbReference>
<comment type="caution">
    <text evidence="8">The sequence shown here is derived from an EMBL/GenBank/DDBJ whole genome shotgun (WGS) entry which is preliminary data.</text>
</comment>
<keyword evidence="6" id="KW-0732">Signal</keyword>
<evidence type="ECO:0000256" key="5">
    <source>
        <dbReference type="SAM" id="MobiDB-lite"/>
    </source>
</evidence>
<dbReference type="OrthoDB" id="8173637at2"/>
<proteinExistence type="inferred from homology"/>
<dbReference type="InterPro" id="IPR036400">
    <property type="entry name" value="Cyt_B5-like_heme/steroid_sf"/>
</dbReference>